<feature type="transmembrane region" description="Helical" evidence="1">
    <location>
        <begin position="43"/>
        <end position="66"/>
    </location>
</feature>
<reference evidence="2 3" key="1">
    <citation type="submission" date="2017-10" db="EMBL/GenBank/DDBJ databases">
        <title>Effective Description of Clostridium neonatale sp. nov. linked to necrotizing enterocolitis in neonates and a clarification of species assignable to the genus Clostridium (Prazmowski 1880) emend. Lawson and Rainey 2016.</title>
        <authorList>
            <person name="Bernard K."/>
            <person name="Burdz T."/>
            <person name="Wiebe D."/>
            <person name="Balcewich B."/>
            <person name="Alfa M."/>
            <person name="Bernier A.-M."/>
        </authorList>
    </citation>
    <scope>NUCLEOTIDE SEQUENCE [LARGE SCALE GENOMIC DNA]</scope>
    <source>
        <strain evidence="2 3">LCDC99A005</strain>
    </source>
</reference>
<proteinExistence type="predicted"/>
<dbReference type="STRING" id="137838.GCA_001458595_02225"/>
<protein>
    <submittedName>
        <fullName evidence="2">Uncharacterized protein</fullName>
    </submittedName>
</protein>
<keyword evidence="1" id="KW-0472">Membrane</keyword>
<keyword evidence="3" id="KW-1185">Reference proteome</keyword>
<dbReference type="Proteomes" id="UP000220840">
    <property type="component" value="Unassembled WGS sequence"/>
</dbReference>
<dbReference type="RefSeq" id="WP_058295023.1">
    <property type="nucleotide sequence ID" value="NZ_CAKJVD010000017.1"/>
</dbReference>
<dbReference type="GeneID" id="68877226"/>
<organism evidence="2 3">
    <name type="scientific">Clostridium neonatale</name>
    <dbReference type="NCBI Taxonomy" id="137838"/>
    <lineage>
        <taxon>Bacteria</taxon>
        <taxon>Bacillati</taxon>
        <taxon>Bacillota</taxon>
        <taxon>Clostridia</taxon>
        <taxon>Eubacteriales</taxon>
        <taxon>Clostridiaceae</taxon>
        <taxon>Clostridium</taxon>
    </lineage>
</organism>
<comment type="caution">
    <text evidence="2">The sequence shown here is derived from an EMBL/GenBank/DDBJ whole genome shotgun (WGS) entry which is preliminary data.</text>
</comment>
<accession>A0A2A7MIC1</accession>
<evidence type="ECO:0000256" key="1">
    <source>
        <dbReference type="SAM" id="Phobius"/>
    </source>
</evidence>
<keyword evidence="1" id="KW-0812">Transmembrane</keyword>
<keyword evidence="1" id="KW-1133">Transmembrane helix</keyword>
<evidence type="ECO:0000313" key="3">
    <source>
        <dbReference type="Proteomes" id="UP000220840"/>
    </source>
</evidence>
<evidence type="ECO:0000313" key="2">
    <source>
        <dbReference type="EMBL" id="PEG30858.1"/>
    </source>
</evidence>
<sequence>MKKLIIIYIASLLLLISECVNTSFFYIFILNIKDSILQLNFNFAIKFILVALGGIIITFLIINECVKRNSTIKLIKRQS</sequence>
<name>A0A2A7MIC1_9CLOT</name>
<dbReference type="EMBL" id="PDCJ01000001">
    <property type="protein sequence ID" value="PEG30858.1"/>
    <property type="molecule type" value="Genomic_DNA"/>
</dbReference>
<dbReference type="AlphaFoldDB" id="A0A2A7MIC1"/>
<gene>
    <name evidence="2" type="ORF">CQ394_03815</name>
</gene>